<feature type="compositionally biased region" description="Polar residues" evidence="1">
    <location>
        <begin position="101"/>
        <end position="115"/>
    </location>
</feature>
<dbReference type="CDD" id="cd00037">
    <property type="entry name" value="CLECT"/>
    <property type="match status" value="1"/>
</dbReference>
<dbReference type="AlphaFoldDB" id="A0AAD8CBW9"/>
<evidence type="ECO:0000313" key="3">
    <source>
        <dbReference type="EMBL" id="KAK0070019.1"/>
    </source>
</evidence>
<dbReference type="Pfam" id="PF00059">
    <property type="entry name" value="Lectin_C"/>
    <property type="match status" value="1"/>
</dbReference>
<feature type="region of interest" description="Disordered" evidence="1">
    <location>
        <begin position="81"/>
        <end position="116"/>
    </location>
</feature>
<reference evidence="3" key="2">
    <citation type="submission" date="2023-04" db="EMBL/GenBank/DDBJ databases">
        <authorList>
            <person name="Bu L."/>
            <person name="Lu L."/>
            <person name="Laidemitt M.R."/>
            <person name="Zhang S.M."/>
            <person name="Mutuku M."/>
            <person name="Mkoji G."/>
            <person name="Steinauer M."/>
            <person name="Loker E.S."/>
        </authorList>
    </citation>
    <scope>NUCLEOTIDE SEQUENCE</scope>
    <source>
        <strain evidence="3">KasaAsao</strain>
        <tissue evidence="3">Whole Snail</tissue>
    </source>
</reference>
<reference evidence="3" key="1">
    <citation type="journal article" date="2023" name="PLoS Negl. Trop. Dis.">
        <title>A genome sequence for Biomphalaria pfeifferi, the major vector snail for the human-infecting parasite Schistosoma mansoni.</title>
        <authorList>
            <person name="Bu L."/>
            <person name="Lu L."/>
            <person name="Laidemitt M.R."/>
            <person name="Zhang S.M."/>
            <person name="Mutuku M."/>
            <person name="Mkoji G."/>
            <person name="Steinauer M."/>
            <person name="Loker E.S."/>
        </authorList>
    </citation>
    <scope>NUCLEOTIDE SEQUENCE</scope>
    <source>
        <strain evidence="3">KasaAsao</strain>
    </source>
</reference>
<proteinExistence type="predicted"/>
<protein>
    <recommendedName>
        <fullName evidence="2">C-type lectin domain-containing protein</fullName>
    </recommendedName>
</protein>
<dbReference type="InterPro" id="IPR001304">
    <property type="entry name" value="C-type_lectin-like"/>
</dbReference>
<sequence>MEARKMERKSYLGDKSLRSTASRDLGVGDKSLRSTASRDLGVGDEKKVKCGQVERKWTVDLVSGCTDLEATTTTTIVKMSSTTTTTTKSDQQPSLDSDSLTCSSAGSAGDSQLPSQPVMHTKQNEFMQINADPVVIQEGISQLTVNCTFTTDLKAEVATVMMMGLYRIRDQAPNYGKQEVAIVTRQKANDDVVGNLSVVRKFNVSGQYFLSISVKNPASKDAGIYKCSLIGSDTSKEPFIAAVTIPVAMFGDSFPLLPSIQAPLPDKKSNDGIMSDKPADFSKPLEEINSQLHALKSAVETVTQNVSALEKFRQNVENRLTNMKLLMFLEIVDTKTNYYISIFDFSHVKVAQATCELFGGYLAEIDSLEEFELVVNFFLGVFDQSGEDPSLPSDVTEGVLIGGTDEEDEGQWRTRFSPKNLPYIVWSSDSPSKDTSKNCLVMRKNAEWKMTDQPCQNPKSPTKFVCEVPNKK</sequence>
<keyword evidence="4" id="KW-1185">Reference proteome</keyword>
<feature type="domain" description="C-type lectin" evidence="2">
    <location>
        <begin position="328"/>
        <end position="467"/>
    </location>
</feature>
<dbReference type="SMART" id="SM00034">
    <property type="entry name" value="CLECT"/>
    <property type="match status" value="1"/>
</dbReference>
<comment type="caution">
    <text evidence="3">The sequence shown here is derived from an EMBL/GenBank/DDBJ whole genome shotgun (WGS) entry which is preliminary data.</text>
</comment>
<dbReference type="Proteomes" id="UP001233172">
    <property type="component" value="Unassembled WGS sequence"/>
</dbReference>
<dbReference type="Gene3D" id="3.10.100.10">
    <property type="entry name" value="Mannose-Binding Protein A, subunit A"/>
    <property type="match status" value="1"/>
</dbReference>
<dbReference type="EMBL" id="JASAOG010000001">
    <property type="protein sequence ID" value="KAK0070019.1"/>
    <property type="molecule type" value="Genomic_DNA"/>
</dbReference>
<gene>
    <name evidence="3" type="ORF">Bpfe_000002</name>
</gene>
<evidence type="ECO:0000259" key="2">
    <source>
        <dbReference type="SMART" id="SM00034"/>
    </source>
</evidence>
<name>A0AAD8CBW9_BIOPF</name>
<evidence type="ECO:0000256" key="1">
    <source>
        <dbReference type="SAM" id="MobiDB-lite"/>
    </source>
</evidence>
<dbReference type="InterPro" id="IPR016186">
    <property type="entry name" value="C-type_lectin-like/link_sf"/>
</dbReference>
<dbReference type="InterPro" id="IPR016187">
    <property type="entry name" value="CTDL_fold"/>
</dbReference>
<organism evidence="3 4">
    <name type="scientific">Biomphalaria pfeifferi</name>
    <name type="common">Bloodfluke planorb</name>
    <name type="synonym">Freshwater snail</name>
    <dbReference type="NCBI Taxonomy" id="112525"/>
    <lineage>
        <taxon>Eukaryota</taxon>
        <taxon>Metazoa</taxon>
        <taxon>Spiralia</taxon>
        <taxon>Lophotrochozoa</taxon>
        <taxon>Mollusca</taxon>
        <taxon>Gastropoda</taxon>
        <taxon>Heterobranchia</taxon>
        <taxon>Euthyneura</taxon>
        <taxon>Panpulmonata</taxon>
        <taxon>Hygrophila</taxon>
        <taxon>Lymnaeoidea</taxon>
        <taxon>Planorbidae</taxon>
        <taxon>Biomphalaria</taxon>
    </lineage>
</organism>
<dbReference type="SUPFAM" id="SSF56436">
    <property type="entry name" value="C-type lectin-like"/>
    <property type="match status" value="1"/>
</dbReference>
<feature type="compositionally biased region" description="Low complexity" evidence="1">
    <location>
        <begin position="81"/>
        <end position="100"/>
    </location>
</feature>
<accession>A0AAD8CBW9</accession>
<evidence type="ECO:0000313" key="4">
    <source>
        <dbReference type="Proteomes" id="UP001233172"/>
    </source>
</evidence>
<feature type="compositionally biased region" description="Basic and acidic residues" evidence="1">
    <location>
        <begin position="1"/>
        <end position="17"/>
    </location>
</feature>
<feature type="region of interest" description="Disordered" evidence="1">
    <location>
        <begin position="1"/>
        <end position="31"/>
    </location>
</feature>